<keyword evidence="3" id="KW-1185">Reference proteome</keyword>
<dbReference type="KEGG" id="acht:bsdcttw_44640"/>
<keyword evidence="1" id="KW-0175">Coiled coil</keyword>
<dbReference type="Proteomes" id="UP000515703">
    <property type="component" value="Chromosome"/>
</dbReference>
<gene>
    <name evidence="2" type="ORF">bsdcttw_44640</name>
</gene>
<dbReference type="RefSeq" id="WP_207726453.1">
    <property type="nucleotide sequence ID" value="NZ_AP023368.1"/>
</dbReference>
<organism evidence="2 3">
    <name type="scientific">Anaerocolumna chitinilytica</name>
    <dbReference type="NCBI Taxonomy" id="1727145"/>
    <lineage>
        <taxon>Bacteria</taxon>
        <taxon>Bacillati</taxon>
        <taxon>Bacillota</taxon>
        <taxon>Clostridia</taxon>
        <taxon>Lachnospirales</taxon>
        <taxon>Lachnospiraceae</taxon>
        <taxon>Anaerocolumna</taxon>
    </lineage>
</organism>
<accession>A0A7M3SA06</accession>
<reference evidence="2 3" key="1">
    <citation type="submission" date="2020-08" db="EMBL/GenBank/DDBJ databases">
        <title>Draft genome sequencing of an Anaerocolumna strain isolated from anoxic soil subjected to BSD treatment.</title>
        <authorList>
            <person name="Uek A."/>
            <person name="Tonouchi A."/>
        </authorList>
    </citation>
    <scope>NUCLEOTIDE SEQUENCE [LARGE SCALE GENOMIC DNA]</scope>
    <source>
        <strain evidence="2 3">CTTW</strain>
    </source>
</reference>
<feature type="coiled-coil region" evidence="1">
    <location>
        <begin position="6"/>
        <end position="40"/>
    </location>
</feature>
<evidence type="ECO:0008006" key="4">
    <source>
        <dbReference type="Google" id="ProtNLM"/>
    </source>
</evidence>
<evidence type="ECO:0000313" key="3">
    <source>
        <dbReference type="Proteomes" id="UP000515703"/>
    </source>
</evidence>
<evidence type="ECO:0000256" key="1">
    <source>
        <dbReference type="SAM" id="Coils"/>
    </source>
</evidence>
<sequence>MTTNLTKEILIQYAELQEEVKDTRKKIESLENQITRMEEEGAVIDCVKGGAGGIQNFKVTGFPYPKYSRTKSLLYSRKSILETLELESLETINAAEEFIASLADARMRRLLNLKYIEDLSWIQVARRMGGKATPDSVRMEVKRYFDK</sequence>
<evidence type="ECO:0000313" key="2">
    <source>
        <dbReference type="EMBL" id="BCK01424.1"/>
    </source>
</evidence>
<dbReference type="AlphaFoldDB" id="A0A7M3SA06"/>
<protein>
    <recommendedName>
        <fullName evidence="4">RNA polymerase subunit sigma-70</fullName>
    </recommendedName>
</protein>
<proteinExistence type="predicted"/>
<dbReference type="EMBL" id="AP023368">
    <property type="protein sequence ID" value="BCK01424.1"/>
    <property type="molecule type" value="Genomic_DNA"/>
</dbReference>
<reference evidence="2 3" key="2">
    <citation type="submission" date="2020-08" db="EMBL/GenBank/DDBJ databases">
        <authorList>
            <person name="Ueki A."/>
            <person name="Tonouchi A."/>
        </authorList>
    </citation>
    <scope>NUCLEOTIDE SEQUENCE [LARGE SCALE GENOMIC DNA]</scope>
    <source>
        <strain evidence="2 3">CTTW</strain>
    </source>
</reference>
<name>A0A7M3SA06_9FIRM</name>